<reference evidence="4" key="1">
    <citation type="submission" date="2021-01" db="EMBL/GenBank/DDBJ databases">
        <authorList>
            <person name="Corre E."/>
            <person name="Pelletier E."/>
            <person name="Niang G."/>
            <person name="Scheremetjew M."/>
            <person name="Finn R."/>
            <person name="Kale V."/>
            <person name="Holt S."/>
            <person name="Cochrane G."/>
            <person name="Meng A."/>
            <person name="Brown T."/>
            <person name="Cohen L."/>
        </authorList>
    </citation>
    <scope>NUCLEOTIDE SEQUENCE</scope>
    <source>
        <strain evidence="4">GSO104</strain>
    </source>
</reference>
<dbReference type="PANTHER" id="PTHR21184:SF6">
    <property type="entry name" value="CONSERVED PLASMA MEMBRANE PROTEIN"/>
    <property type="match status" value="1"/>
</dbReference>
<organism evidence="4">
    <name type="scientific">Ditylum brightwellii</name>
    <dbReference type="NCBI Taxonomy" id="49249"/>
    <lineage>
        <taxon>Eukaryota</taxon>
        <taxon>Sar</taxon>
        <taxon>Stramenopiles</taxon>
        <taxon>Ochrophyta</taxon>
        <taxon>Bacillariophyta</taxon>
        <taxon>Mediophyceae</taxon>
        <taxon>Lithodesmiophycidae</taxon>
        <taxon>Lithodesmiales</taxon>
        <taxon>Lithodesmiaceae</taxon>
        <taxon>Ditylum</taxon>
    </lineage>
</organism>
<name>A0A7S4QDR1_9STRA</name>
<dbReference type="EMBL" id="HBNS01000816">
    <property type="protein sequence ID" value="CAE4579068.1"/>
    <property type="molecule type" value="Transcribed_RNA"/>
</dbReference>
<evidence type="ECO:0000259" key="3">
    <source>
        <dbReference type="Pfam" id="PF10223"/>
    </source>
</evidence>
<dbReference type="InterPro" id="IPR019356">
    <property type="entry name" value="Menorin_dom"/>
</dbReference>
<gene>
    <name evidence="4" type="ORF">DBRI00130_LOCUS641</name>
</gene>
<evidence type="ECO:0000256" key="1">
    <source>
        <dbReference type="ARBA" id="ARBA00044953"/>
    </source>
</evidence>
<dbReference type="Pfam" id="PF10223">
    <property type="entry name" value="Menorin_N"/>
    <property type="match status" value="1"/>
</dbReference>
<proteinExistence type="inferred from homology"/>
<evidence type="ECO:0000256" key="2">
    <source>
        <dbReference type="SAM" id="MobiDB-lite"/>
    </source>
</evidence>
<evidence type="ECO:0000313" key="4">
    <source>
        <dbReference type="EMBL" id="CAE4579068.1"/>
    </source>
</evidence>
<protein>
    <recommendedName>
        <fullName evidence="3">Menorin-like domain-containing protein</fullName>
    </recommendedName>
</protein>
<comment type="similarity">
    <text evidence="1">Belongs to the menorin family.</text>
</comment>
<dbReference type="GO" id="GO:0005615">
    <property type="term" value="C:extracellular space"/>
    <property type="evidence" value="ECO:0007669"/>
    <property type="project" value="TreeGrafter"/>
</dbReference>
<feature type="domain" description="Menorin-like" evidence="3">
    <location>
        <begin position="8"/>
        <end position="233"/>
    </location>
</feature>
<sequence length="306" mass="34133">MLPSPHQSWAHSTCTVAELTKAIQDDSITAIESDILMGTDTSSSSTSSKQPIMAHPPERTSDLSFTTFMEMTSSCNKHLKLDIKEKECIPPILTTLKKENTKDAMIYFNADILPGPGVRGTVPIPPPAFLQPCLEFLETQPPQTAQSHYAFSLGWRTDCRSIYGYTPQDISKMEEVMLQYSLLEKSAGVVLAVNARVLAKSPSVLDDTLDEFGKTQKLQVLIWTGTGEPPISNRIFSNLKDHFERIGCQDLVGFDCQVASNPWMGAIFDVGVKTNGVWWNTKKAFWYTVELILPKMNVVQKLLKRD</sequence>
<feature type="region of interest" description="Disordered" evidence="2">
    <location>
        <begin position="38"/>
        <end position="60"/>
    </location>
</feature>
<dbReference type="PANTHER" id="PTHR21184">
    <property type="entry name" value="MENORIN (DENDRITIC BRANCHING PROTEIN)"/>
    <property type="match status" value="1"/>
</dbReference>
<dbReference type="AlphaFoldDB" id="A0A7S4QDR1"/>
<accession>A0A7S4QDR1</accession>